<proteinExistence type="predicted"/>
<organism evidence="1">
    <name type="scientific">Streptomyces sp. NBC_00180</name>
    <dbReference type="NCBI Taxonomy" id="2903632"/>
    <lineage>
        <taxon>Bacteria</taxon>
        <taxon>Bacillati</taxon>
        <taxon>Actinomycetota</taxon>
        <taxon>Actinomycetes</taxon>
        <taxon>Kitasatosporales</taxon>
        <taxon>Streptomycetaceae</taxon>
        <taxon>Streptomyces</taxon>
    </lineage>
</organism>
<evidence type="ECO:0000313" key="1">
    <source>
        <dbReference type="EMBL" id="WTP91545.1"/>
    </source>
</evidence>
<accession>A0AAU1ICV7</accession>
<gene>
    <name evidence="1" type="ORF">OG477_42595</name>
</gene>
<reference evidence="1" key="1">
    <citation type="submission" date="2022-10" db="EMBL/GenBank/DDBJ databases">
        <title>The complete genomes of actinobacterial strains from the NBC collection.</title>
        <authorList>
            <person name="Joergensen T.S."/>
            <person name="Alvarez Arevalo M."/>
            <person name="Sterndorff E.B."/>
            <person name="Faurdal D."/>
            <person name="Vuksanovic O."/>
            <person name="Mourched A.-S."/>
            <person name="Charusanti P."/>
            <person name="Shaw S."/>
            <person name="Blin K."/>
            <person name="Weber T."/>
        </authorList>
    </citation>
    <scope>NUCLEOTIDE SEQUENCE</scope>
    <source>
        <strain evidence="1">NBC 00180</strain>
    </source>
</reference>
<sequence length="74" mass="8331">MTVRIRQLLQQGCQFVVATYSSILLAMPGARILQIERGGTIEQVEYEQAEPVALTGAFVNRPDRFLDRMFAEDA</sequence>
<dbReference type="EMBL" id="CP108140">
    <property type="protein sequence ID" value="WTP91545.1"/>
    <property type="molecule type" value="Genomic_DNA"/>
</dbReference>
<dbReference type="AlphaFoldDB" id="A0AAU1ICV7"/>
<name>A0AAU1ICV7_9ACTN</name>
<protein>
    <submittedName>
        <fullName evidence="1">Uncharacterized protein</fullName>
    </submittedName>
</protein>